<reference evidence="1 2" key="1">
    <citation type="journal article" date="2024" name="Nat. Commun.">
        <title>Phylogenomics reveals the evolutionary origins of lichenization in chlorophyte algae.</title>
        <authorList>
            <person name="Puginier C."/>
            <person name="Libourel C."/>
            <person name="Otte J."/>
            <person name="Skaloud P."/>
            <person name="Haon M."/>
            <person name="Grisel S."/>
            <person name="Petersen M."/>
            <person name="Berrin J.G."/>
            <person name="Delaux P.M."/>
            <person name="Dal Grande F."/>
            <person name="Keller J."/>
        </authorList>
    </citation>
    <scope>NUCLEOTIDE SEQUENCE [LARGE SCALE GENOMIC DNA]</scope>
    <source>
        <strain evidence="1 2">SAG 2043</strain>
    </source>
</reference>
<gene>
    <name evidence="1" type="ORF">WJX72_000151</name>
</gene>
<organism evidence="1 2">
    <name type="scientific">[Myrmecia] bisecta</name>
    <dbReference type="NCBI Taxonomy" id="41462"/>
    <lineage>
        <taxon>Eukaryota</taxon>
        <taxon>Viridiplantae</taxon>
        <taxon>Chlorophyta</taxon>
        <taxon>core chlorophytes</taxon>
        <taxon>Trebouxiophyceae</taxon>
        <taxon>Trebouxiales</taxon>
        <taxon>Trebouxiaceae</taxon>
        <taxon>Myrmecia</taxon>
    </lineage>
</organism>
<evidence type="ECO:0000313" key="1">
    <source>
        <dbReference type="EMBL" id="KAK9828468.1"/>
    </source>
</evidence>
<dbReference type="AlphaFoldDB" id="A0AAW1R3U7"/>
<dbReference type="EMBL" id="JALJOR010000001">
    <property type="protein sequence ID" value="KAK9828468.1"/>
    <property type="molecule type" value="Genomic_DNA"/>
</dbReference>
<name>A0AAW1R3U7_9CHLO</name>
<proteinExistence type="predicted"/>
<protein>
    <submittedName>
        <fullName evidence="1">Uncharacterized protein</fullName>
    </submittedName>
</protein>
<dbReference type="Proteomes" id="UP001489004">
    <property type="component" value="Unassembled WGS sequence"/>
</dbReference>
<accession>A0AAW1R3U7</accession>
<keyword evidence="2" id="KW-1185">Reference proteome</keyword>
<comment type="caution">
    <text evidence="1">The sequence shown here is derived from an EMBL/GenBank/DDBJ whole genome shotgun (WGS) entry which is preliminary data.</text>
</comment>
<sequence length="110" mass="12351">MWGLQEADAQEIFNVLSKSEYHIEASSFKRGLPSATNVLQRRSSRGNLAVESVKADFQTEEAGQREALNCVTLRCYDHRKGKKGGLLVVRGLHARDQMLFWGAMGLCKPR</sequence>
<evidence type="ECO:0000313" key="2">
    <source>
        <dbReference type="Proteomes" id="UP001489004"/>
    </source>
</evidence>